<reference evidence="4" key="1">
    <citation type="submission" date="2025-08" db="UniProtKB">
        <authorList>
            <consortium name="RefSeq"/>
        </authorList>
    </citation>
    <scope>IDENTIFICATION</scope>
    <source>
        <strain evidence="4">Aabys</strain>
        <tissue evidence="4">Whole body</tissue>
    </source>
</reference>
<dbReference type="Gene3D" id="2.70.220.10">
    <property type="entry name" value="Ganglioside GM2 activator"/>
    <property type="match status" value="1"/>
</dbReference>
<feature type="chain" id="PRO_5045591782" evidence="2">
    <location>
        <begin position="22"/>
        <end position="168"/>
    </location>
</feature>
<sequence length="168" mass="18062">MLTKAVLSFLLFGMVLDVTLACNGYKVKVLKSENCIDDPVVAADPEFTLKLNKKCEFIPTGCVVNKAFKTAVAKYKVTKDGVVVKEGKGDVCSMAGQAPDNIKKYMEIFGAPTSCPVEAGKVCGNDNKIDITPFKTLLSLARGVISIHSDITHDTGKSCINVEIEVTK</sequence>
<protein>
    <submittedName>
        <fullName evidence="4">Uncharacterized protein LOC109612441</fullName>
    </submittedName>
</protein>
<proteinExistence type="predicted"/>
<dbReference type="InterPro" id="IPR036846">
    <property type="entry name" value="GM2-AP_sf"/>
</dbReference>
<dbReference type="Proteomes" id="UP001652621">
    <property type="component" value="Unplaced"/>
</dbReference>
<evidence type="ECO:0000256" key="1">
    <source>
        <dbReference type="ARBA" id="ARBA00022729"/>
    </source>
</evidence>
<keyword evidence="1 2" id="KW-0732">Signal</keyword>
<dbReference type="OrthoDB" id="8184313at2759"/>
<dbReference type="VEuPathDB" id="VectorBase:MDOMA2_015211"/>
<dbReference type="AlphaFoldDB" id="A0A9J7ID66"/>
<name>A0A9J7ID66_MUSDO</name>
<evidence type="ECO:0000256" key="2">
    <source>
        <dbReference type="SAM" id="SignalP"/>
    </source>
</evidence>
<accession>A0A9J7ID66</accession>
<gene>
    <name evidence="4" type="primary">LOC109612441</name>
</gene>
<dbReference type="RefSeq" id="XP_019892053.2">
    <property type="nucleotide sequence ID" value="XM_020036494.2"/>
</dbReference>
<keyword evidence="3" id="KW-1185">Reference proteome</keyword>
<organism evidence="3 4">
    <name type="scientific">Musca domestica</name>
    <name type="common">House fly</name>
    <dbReference type="NCBI Taxonomy" id="7370"/>
    <lineage>
        <taxon>Eukaryota</taxon>
        <taxon>Metazoa</taxon>
        <taxon>Ecdysozoa</taxon>
        <taxon>Arthropoda</taxon>
        <taxon>Hexapoda</taxon>
        <taxon>Insecta</taxon>
        <taxon>Pterygota</taxon>
        <taxon>Neoptera</taxon>
        <taxon>Endopterygota</taxon>
        <taxon>Diptera</taxon>
        <taxon>Brachycera</taxon>
        <taxon>Muscomorpha</taxon>
        <taxon>Muscoidea</taxon>
        <taxon>Muscidae</taxon>
        <taxon>Musca</taxon>
    </lineage>
</organism>
<dbReference type="KEGG" id="mde:109612441"/>
<evidence type="ECO:0000313" key="4">
    <source>
        <dbReference type="RefSeq" id="XP_019892053.2"/>
    </source>
</evidence>
<feature type="signal peptide" evidence="2">
    <location>
        <begin position="1"/>
        <end position="21"/>
    </location>
</feature>
<dbReference type="GeneID" id="109612441"/>
<evidence type="ECO:0000313" key="3">
    <source>
        <dbReference type="Proteomes" id="UP001652621"/>
    </source>
</evidence>